<evidence type="ECO:0000256" key="13">
    <source>
        <dbReference type="SAM" id="Phobius"/>
    </source>
</evidence>
<keyword evidence="10 12" id="KW-0496">Mitochondrion</keyword>
<evidence type="ECO:0000256" key="6">
    <source>
        <dbReference type="ARBA" id="ARBA00022692"/>
    </source>
</evidence>
<evidence type="ECO:0000256" key="1">
    <source>
        <dbReference type="ARBA" id="ARBA00004304"/>
    </source>
</evidence>
<keyword evidence="11 13" id="KW-0472">Membrane</keyword>
<dbReference type="GO" id="GO:0015986">
    <property type="term" value="P:proton motive force-driven ATP synthesis"/>
    <property type="evidence" value="ECO:0007669"/>
    <property type="project" value="InterPro"/>
</dbReference>
<evidence type="ECO:0000256" key="4">
    <source>
        <dbReference type="ARBA" id="ARBA00022448"/>
    </source>
</evidence>
<evidence type="ECO:0000256" key="12">
    <source>
        <dbReference type="RuleBase" id="RU003661"/>
    </source>
</evidence>
<organism evidence="15">
    <name type="scientific">Glyptotermes sp. B TB-2014</name>
    <dbReference type="NCBI Taxonomy" id="1576352"/>
    <lineage>
        <taxon>Eukaryota</taxon>
        <taxon>Metazoa</taxon>
        <taxon>Ecdysozoa</taxon>
        <taxon>Arthropoda</taxon>
        <taxon>Hexapoda</taxon>
        <taxon>Insecta</taxon>
        <taxon>Pterygota</taxon>
        <taxon>Neoptera</taxon>
        <taxon>Polyneoptera</taxon>
        <taxon>Dictyoptera</taxon>
        <taxon>Blattodea</taxon>
        <taxon>Blattoidea</taxon>
        <taxon>Termitoidae</taxon>
        <taxon>Kalotermitidae</taxon>
        <taxon>Glyptotermitinae</taxon>
        <taxon>Glyptotermes</taxon>
    </lineage>
</organism>
<accession>A0A0A7E9B8</accession>
<evidence type="ECO:0000256" key="11">
    <source>
        <dbReference type="ARBA" id="ARBA00023136"/>
    </source>
</evidence>
<evidence type="ECO:0000256" key="7">
    <source>
        <dbReference type="ARBA" id="ARBA00022781"/>
    </source>
</evidence>
<keyword evidence="4 12" id="KW-0813">Transport</keyword>
<keyword evidence="6 12" id="KW-0812">Transmembrane</keyword>
<geneLocation type="mitochondrion" evidence="15"/>
<feature type="transmembrane region" description="Helical" evidence="13">
    <location>
        <begin position="6"/>
        <end position="29"/>
    </location>
</feature>
<dbReference type="EMBL" id="KP026301">
    <property type="protein sequence ID" value="AIY62156.1"/>
    <property type="molecule type" value="Genomic_DNA"/>
</dbReference>
<dbReference type="Pfam" id="PF00895">
    <property type="entry name" value="ATP-synt_8"/>
    <property type="match status" value="1"/>
</dbReference>
<evidence type="ECO:0000256" key="8">
    <source>
        <dbReference type="ARBA" id="ARBA00022989"/>
    </source>
</evidence>
<dbReference type="GO" id="GO:0045259">
    <property type="term" value="C:proton-transporting ATP synthase complex"/>
    <property type="evidence" value="ECO:0007669"/>
    <property type="project" value="UniProtKB-KW"/>
</dbReference>
<protein>
    <recommendedName>
        <fullName evidence="12">ATP synthase complex subunit 8</fullName>
    </recommendedName>
</protein>
<keyword evidence="9 12" id="KW-0406">Ion transport</keyword>
<evidence type="ECO:0000256" key="5">
    <source>
        <dbReference type="ARBA" id="ARBA00022547"/>
    </source>
</evidence>
<keyword evidence="5 12" id="KW-0138">CF(0)</keyword>
<keyword evidence="7 12" id="KW-0375">Hydrogen ion transport</keyword>
<evidence type="ECO:0000256" key="9">
    <source>
        <dbReference type="ARBA" id="ARBA00023065"/>
    </source>
</evidence>
<comment type="similarity">
    <text evidence="2 12">Belongs to the ATPase protein 8 family.</text>
</comment>
<dbReference type="GO" id="GO:0015078">
    <property type="term" value="F:proton transmembrane transporter activity"/>
    <property type="evidence" value="ECO:0007669"/>
    <property type="project" value="InterPro"/>
</dbReference>
<evidence type="ECO:0000256" key="14">
    <source>
        <dbReference type="SAM" id="SignalP"/>
    </source>
</evidence>
<sequence length="52" mass="6328">MPQMMPLSWLILFILFSMALMLFASMNYYSYIPKTKVSQKSEMNLKNMNWKW</sequence>
<reference evidence="15" key="1">
    <citation type="submission" date="2014-10" db="EMBL/GenBank/DDBJ databases">
        <title>The evolutionary history of termites as inferred from 66 mitochondrial genomes.</title>
        <authorList>
            <person name="Bourguignon T."/>
            <person name="Lo N."/>
            <person name="Cameron S.L."/>
            <person name="Sobotnik J."/>
            <person name="Hayashi Y."/>
            <person name="Shigenobu S."/>
            <person name="Watanabe D."/>
            <person name="Roisin Y."/>
            <person name="Miura T."/>
            <person name="Evans T.A."/>
        </authorList>
    </citation>
    <scope>NUCLEOTIDE SEQUENCE</scope>
</reference>
<name>A0A0A7E9B8_9NEOP</name>
<gene>
    <name evidence="15" type="primary">atp8</name>
</gene>
<proteinExistence type="inferred from homology"/>
<feature type="chain" id="PRO_5002027828" description="ATP synthase complex subunit 8" evidence="14">
    <location>
        <begin position="20"/>
        <end position="52"/>
    </location>
</feature>
<keyword evidence="8 13" id="KW-1133">Transmembrane helix</keyword>
<feature type="signal peptide" evidence="14">
    <location>
        <begin position="1"/>
        <end position="19"/>
    </location>
</feature>
<comment type="subcellular location">
    <subcellularLocation>
        <location evidence="1 12">Mitochondrion membrane</location>
        <topology evidence="1 12">Single-pass membrane protein</topology>
    </subcellularLocation>
</comment>
<evidence type="ECO:0000256" key="2">
    <source>
        <dbReference type="ARBA" id="ARBA00008892"/>
    </source>
</evidence>
<evidence type="ECO:0000256" key="10">
    <source>
        <dbReference type="ARBA" id="ARBA00023128"/>
    </source>
</evidence>
<comment type="subunit">
    <text evidence="3">F-type ATPases have 2 components, CF(1) - the catalytic core - and CF(0) - the membrane proton channel.</text>
</comment>
<dbReference type="AlphaFoldDB" id="A0A0A7E9B8"/>
<keyword evidence="14" id="KW-0732">Signal</keyword>
<evidence type="ECO:0000313" key="15">
    <source>
        <dbReference type="EMBL" id="AIY62156.1"/>
    </source>
</evidence>
<evidence type="ECO:0000256" key="3">
    <source>
        <dbReference type="ARBA" id="ARBA00011291"/>
    </source>
</evidence>
<dbReference type="GO" id="GO:0031966">
    <property type="term" value="C:mitochondrial membrane"/>
    <property type="evidence" value="ECO:0007669"/>
    <property type="project" value="UniProtKB-SubCell"/>
</dbReference>
<dbReference type="InterPro" id="IPR001421">
    <property type="entry name" value="ATP8_metazoa"/>
</dbReference>